<proteinExistence type="predicted"/>
<feature type="region of interest" description="Disordered" evidence="1">
    <location>
        <begin position="1"/>
        <end position="55"/>
    </location>
</feature>
<gene>
    <name evidence="2" type="ORF">Hamer_G014927</name>
</gene>
<protein>
    <submittedName>
        <fullName evidence="2">Uncharacterized protein</fullName>
    </submittedName>
</protein>
<feature type="compositionally biased region" description="Basic and acidic residues" evidence="1">
    <location>
        <begin position="1"/>
        <end position="20"/>
    </location>
</feature>
<dbReference type="AlphaFoldDB" id="A0A8J5JKV8"/>
<reference evidence="2" key="1">
    <citation type="journal article" date="2021" name="Sci. Adv.">
        <title>The American lobster genome reveals insights on longevity, neural, and immune adaptations.</title>
        <authorList>
            <person name="Polinski J.M."/>
            <person name="Zimin A.V."/>
            <person name="Clark K.F."/>
            <person name="Kohn A.B."/>
            <person name="Sadowski N."/>
            <person name="Timp W."/>
            <person name="Ptitsyn A."/>
            <person name="Khanna P."/>
            <person name="Romanova D.Y."/>
            <person name="Williams P."/>
            <person name="Greenwood S.J."/>
            <person name="Moroz L.L."/>
            <person name="Walt D.R."/>
            <person name="Bodnar A.G."/>
        </authorList>
    </citation>
    <scope>NUCLEOTIDE SEQUENCE</scope>
    <source>
        <strain evidence="2">GMGI-L3</strain>
    </source>
</reference>
<evidence type="ECO:0000313" key="2">
    <source>
        <dbReference type="EMBL" id="KAG7158043.1"/>
    </source>
</evidence>
<name>A0A8J5JKV8_HOMAM</name>
<evidence type="ECO:0000313" key="3">
    <source>
        <dbReference type="Proteomes" id="UP000747542"/>
    </source>
</evidence>
<dbReference type="Proteomes" id="UP000747542">
    <property type="component" value="Unassembled WGS sequence"/>
</dbReference>
<organism evidence="2 3">
    <name type="scientific">Homarus americanus</name>
    <name type="common">American lobster</name>
    <dbReference type="NCBI Taxonomy" id="6706"/>
    <lineage>
        <taxon>Eukaryota</taxon>
        <taxon>Metazoa</taxon>
        <taxon>Ecdysozoa</taxon>
        <taxon>Arthropoda</taxon>
        <taxon>Crustacea</taxon>
        <taxon>Multicrustacea</taxon>
        <taxon>Malacostraca</taxon>
        <taxon>Eumalacostraca</taxon>
        <taxon>Eucarida</taxon>
        <taxon>Decapoda</taxon>
        <taxon>Pleocyemata</taxon>
        <taxon>Astacidea</taxon>
        <taxon>Nephropoidea</taxon>
        <taxon>Nephropidae</taxon>
        <taxon>Homarus</taxon>
    </lineage>
</organism>
<accession>A0A8J5JKV8</accession>
<keyword evidence="3" id="KW-1185">Reference proteome</keyword>
<comment type="caution">
    <text evidence="2">The sequence shown here is derived from an EMBL/GenBank/DDBJ whole genome shotgun (WGS) entry which is preliminary data.</text>
</comment>
<dbReference type="EMBL" id="JAHLQT010035946">
    <property type="protein sequence ID" value="KAG7158043.1"/>
    <property type="molecule type" value="Genomic_DNA"/>
</dbReference>
<feature type="compositionally biased region" description="Polar residues" evidence="1">
    <location>
        <begin position="22"/>
        <end position="44"/>
    </location>
</feature>
<sequence>MDTHTTEDMSEVHSDHEVHIQRSATAGTDDNPPTTVTGSATPTVSRMAAPTVSRSAAESNILVNPHPHRQQVNDRPKGFLKMLIIS</sequence>
<evidence type="ECO:0000256" key="1">
    <source>
        <dbReference type="SAM" id="MobiDB-lite"/>
    </source>
</evidence>